<dbReference type="AlphaFoldDB" id="A0AB34JZT2"/>
<accession>A0AB34JZT2</accession>
<evidence type="ECO:0000313" key="2">
    <source>
        <dbReference type="Proteomes" id="UP001515480"/>
    </source>
</evidence>
<comment type="caution">
    <text evidence="1">The sequence shown here is derived from an EMBL/GenBank/DDBJ whole genome shotgun (WGS) entry which is preliminary data.</text>
</comment>
<dbReference type="Proteomes" id="UP001515480">
    <property type="component" value="Unassembled WGS sequence"/>
</dbReference>
<proteinExistence type="predicted"/>
<protein>
    <submittedName>
        <fullName evidence="1">Uncharacterized protein</fullName>
    </submittedName>
</protein>
<keyword evidence="2" id="KW-1185">Reference proteome</keyword>
<sequence length="109" mass="11597">MPNRGPVDFSSDELAALLDSLPPARDPKEAQDDDERQQLKYLASARGRLEETQAADESAGVVIVSIDEVDALIDCLPPPTAGAPIAAVRMKLGELQRSLQENAVTATQG</sequence>
<gene>
    <name evidence="1" type="ORF">AB1Y20_015145</name>
</gene>
<name>A0AB34JZT2_PRYPA</name>
<dbReference type="EMBL" id="JBGBPQ010000003">
    <property type="protein sequence ID" value="KAL1526433.1"/>
    <property type="molecule type" value="Genomic_DNA"/>
</dbReference>
<organism evidence="1 2">
    <name type="scientific">Prymnesium parvum</name>
    <name type="common">Toxic golden alga</name>
    <dbReference type="NCBI Taxonomy" id="97485"/>
    <lineage>
        <taxon>Eukaryota</taxon>
        <taxon>Haptista</taxon>
        <taxon>Haptophyta</taxon>
        <taxon>Prymnesiophyceae</taxon>
        <taxon>Prymnesiales</taxon>
        <taxon>Prymnesiaceae</taxon>
        <taxon>Prymnesium</taxon>
    </lineage>
</organism>
<evidence type="ECO:0000313" key="1">
    <source>
        <dbReference type="EMBL" id="KAL1526433.1"/>
    </source>
</evidence>
<reference evidence="1 2" key="1">
    <citation type="journal article" date="2024" name="Science">
        <title>Giant polyketide synthase enzymes in the biosynthesis of giant marine polyether toxins.</title>
        <authorList>
            <person name="Fallon T.R."/>
            <person name="Shende V.V."/>
            <person name="Wierzbicki I.H."/>
            <person name="Pendleton A.L."/>
            <person name="Watervoot N.F."/>
            <person name="Auber R.P."/>
            <person name="Gonzalez D.J."/>
            <person name="Wisecaver J.H."/>
            <person name="Moore B.S."/>
        </authorList>
    </citation>
    <scope>NUCLEOTIDE SEQUENCE [LARGE SCALE GENOMIC DNA]</scope>
    <source>
        <strain evidence="1 2">12B1</strain>
    </source>
</reference>